<evidence type="ECO:0000313" key="1">
    <source>
        <dbReference type="EMBL" id="CAA9996438.1"/>
    </source>
</evidence>
<sequence length="197" mass="22231">MKGSINVLQAKLLKQNYPPRFLRADATLFSKNTPAQYLLSTSFLGRCILSMLGGTPNEPSVFLTYFKRRLLQWNCHRYRIKVSISVNIGSIETSLAKGDGRLVSFSDTEEMALRLGEKIFQTFLQNYLGPRTLKSVMTFSRNRSSKIGHFSRIGYKWMTAGGSVSSYVNEPQTPFSVNIPGMCRISRDRLVPFVAAE</sequence>
<gene>
    <name evidence="1" type="ORF">NTEN_LOCUS2964</name>
</gene>
<proteinExistence type="predicted"/>
<accession>A0A6H5G201</accession>
<evidence type="ECO:0000313" key="2">
    <source>
        <dbReference type="Proteomes" id="UP000479000"/>
    </source>
</evidence>
<reference evidence="1 2" key="1">
    <citation type="submission" date="2020-02" db="EMBL/GenBank/DDBJ databases">
        <authorList>
            <person name="Ferguson B K."/>
        </authorList>
    </citation>
    <scope>NUCLEOTIDE SEQUENCE [LARGE SCALE GENOMIC DNA]</scope>
</reference>
<dbReference type="Proteomes" id="UP000479000">
    <property type="component" value="Unassembled WGS sequence"/>
</dbReference>
<keyword evidence="2" id="KW-1185">Reference proteome</keyword>
<dbReference type="AlphaFoldDB" id="A0A6H5G201"/>
<dbReference type="EMBL" id="CADCXU010004622">
    <property type="protein sequence ID" value="CAA9996438.1"/>
    <property type="molecule type" value="Genomic_DNA"/>
</dbReference>
<protein>
    <submittedName>
        <fullName evidence="1">Uncharacterized protein</fullName>
    </submittedName>
</protein>
<organism evidence="1 2">
    <name type="scientific">Nesidiocoris tenuis</name>
    <dbReference type="NCBI Taxonomy" id="355587"/>
    <lineage>
        <taxon>Eukaryota</taxon>
        <taxon>Metazoa</taxon>
        <taxon>Ecdysozoa</taxon>
        <taxon>Arthropoda</taxon>
        <taxon>Hexapoda</taxon>
        <taxon>Insecta</taxon>
        <taxon>Pterygota</taxon>
        <taxon>Neoptera</taxon>
        <taxon>Paraneoptera</taxon>
        <taxon>Hemiptera</taxon>
        <taxon>Heteroptera</taxon>
        <taxon>Panheteroptera</taxon>
        <taxon>Cimicomorpha</taxon>
        <taxon>Miridae</taxon>
        <taxon>Dicyphina</taxon>
        <taxon>Nesidiocoris</taxon>
    </lineage>
</organism>
<name>A0A6H5G201_9HEMI</name>